<evidence type="ECO:0008006" key="4">
    <source>
        <dbReference type="Google" id="ProtNLM"/>
    </source>
</evidence>
<keyword evidence="1" id="KW-0472">Membrane</keyword>
<evidence type="ECO:0000313" key="2">
    <source>
        <dbReference type="EMBL" id="EZQ11365.1"/>
    </source>
</evidence>
<feature type="transmembrane region" description="Helical" evidence="1">
    <location>
        <begin position="65"/>
        <end position="83"/>
    </location>
</feature>
<reference evidence="2 3" key="1">
    <citation type="submission" date="2014-03" db="EMBL/GenBank/DDBJ databases">
        <title>Draft genome sequence of the novel thermoacidophilic archaea Acidianus copahuensis ALE1 strain, isolated from Copahue volcanic area in Neuquen Argentina.</title>
        <authorList>
            <person name="Urbieta M.S."/>
            <person name="Rascovan N."/>
            <person name="Castro C."/>
            <person name="Revale S."/>
            <person name="Giaveno M.A."/>
            <person name="Vazquez M.P."/>
            <person name="Donati E.R."/>
        </authorList>
    </citation>
    <scope>NUCLEOTIDE SEQUENCE [LARGE SCALE GENOMIC DNA]</scope>
    <source>
        <strain evidence="2 3">ALE1</strain>
    </source>
</reference>
<evidence type="ECO:0000313" key="3">
    <source>
        <dbReference type="Proteomes" id="UP000024332"/>
    </source>
</evidence>
<dbReference type="InterPro" id="IPR009844">
    <property type="entry name" value="DUF1404"/>
</dbReference>
<keyword evidence="1" id="KW-0812">Transmembrane</keyword>
<dbReference type="AlphaFoldDB" id="A0A031LUB8"/>
<organism evidence="2 3">
    <name type="scientific">Candidatus Acidianus copahuensis</name>
    <dbReference type="NCBI Taxonomy" id="1160895"/>
    <lineage>
        <taxon>Archaea</taxon>
        <taxon>Thermoproteota</taxon>
        <taxon>Thermoprotei</taxon>
        <taxon>Sulfolobales</taxon>
        <taxon>Sulfolobaceae</taxon>
        <taxon>Acidianus</taxon>
    </lineage>
</organism>
<accession>A0A031LUB8</accession>
<dbReference type="STRING" id="1160895.CM19_01355"/>
<comment type="caution">
    <text evidence="2">The sequence shown here is derived from an EMBL/GenBank/DDBJ whole genome shotgun (WGS) entry which is preliminary data.</text>
</comment>
<dbReference type="Pfam" id="PF07185">
    <property type="entry name" value="DUF1404"/>
    <property type="match status" value="1"/>
</dbReference>
<sequence>MNYNVIPYMLAHYSLFAAGSLLGYSSSKKTTFAVIPGIFLGILWHIPFFFNLGVTFLWIRGIEEFSLVIGGYLLGVSLHDLGWKIKTALLVLWMLGDTFLSTTLMISPALYTKVYPISQPYILGIIMFLLMNIVVVSILLEFMYKKMLSEEKEFEKKL</sequence>
<feature type="transmembrane region" description="Helical" evidence="1">
    <location>
        <begin position="122"/>
        <end position="144"/>
    </location>
</feature>
<keyword evidence="1" id="KW-1133">Transmembrane helix</keyword>
<protein>
    <recommendedName>
        <fullName evidence="4">DUF1404 domain-containing protein</fullName>
    </recommendedName>
</protein>
<feature type="transmembrane region" description="Helical" evidence="1">
    <location>
        <begin position="90"/>
        <end position="110"/>
    </location>
</feature>
<evidence type="ECO:0000256" key="1">
    <source>
        <dbReference type="SAM" id="Phobius"/>
    </source>
</evidence>
<name>A0A031LUB8_9CREN</name>
<proteinExistence type="predicted"/>
<dbReference type="Proteomes" id="UP000024332">
    <property type="component" value="Unassembled WGS sequence"/>
</dbReference>
<gene>
    <name evidence="2" type="ORF">CM19_01355</name>
</gene>
<keyword evidence="3" id="KW-1185">Reference proteome</keyword>
<dbReference type="EMBL" id="JFZT01000015">
    <property type="protein sequence ID" value="EZQ11365.1"/>
    <property type="molecule type" value="Genomic_DNA"/>
</dbReference>
<feature type="transmembrane region" description="Helical" evidence="1">
    <location>
        <begin position="37"/>
        <end position="59"/>
    </location>
</feature>
<feature type="transmembrane region" description="Helical" evidence="1">
    <location>
        <begin position="6"/>
        <end position="25"/>
    </location>
</feature>